<keyword evidence="2" id="KW-1185">Reference proteome</keyword>
<dbReference type="EMBL" id="CM055742">
    <property type="protein sequence ID" value="KAJ8000747.1"/>
    <property type="molecule type" value="Genomic_DNA"/>
</dbReference>
<name>A0ACC2GB22_DALPE</name>
<gene>
    <name evidence="1" type="ORF">DPEC_G00183550</name>
</gene>
<protein>
    <submittedName>
        <fullName evidence="1">Uncharacterized protein</fullName>
    </submittedName>
</protein>
<evidence type="ECO:0000313" key="1">
    <source>
        <dbReference type="EMBL" id="KAJ8000747.1"/>
    </source>
</evidence>
<proteinExistence type="predicted"/>
<dbReference type="Proteomes" id="UP001157502">
    <property type="component" value="Chromosome 15"/>
</dbReference>
<organism evidence="1 2">
    <name type="scientific">Dallia pectoralis</name>
    <name type="common">Alaska blackfish</name>
    <dbReference type="NCBI Taxonomy" id="75939"/>
    <lineage>
        <taxon>Eukaryota</taxon>
        <taxon>Metazoa</taxon>
        <taxon>Chordata</taxon>
        <taxon>Craniata</taxon>
        <taxon>Vertebrata</taxon>
        <taxon>Euteleostomi</taxon>
        <taxon>Actinopterygii</taxon>
        <taxon>Neopterygii</taxon>
        <taxon>Teleostei</taxon>
        <taxon>Protacanthopterygii</taxon>
        <taxon>Esociformes</taxon>
        <taxon>Umbridae</taxon>
        <taxon>Dallia</taxon>
    </lineage>
</organism>
<accession>A0ACC2GB22</accession>
<evidence type="ECO:0000313" key="2">
    <source>
        <dbReference type="Proteomes" id="UP001157502"/>
    </source>
</evidence>
<comment type="caution">
    <text evidence="1">The sequence shown here is derived from an EMBL/GenBank/DDBJ whole genome shotgun (WGS) entry which is preliminary data.</text>
</comment>
<sequence length="142" mass="15038">MGRGGGTHAHRAAKPTLALSARGKTSRSLCLSGSPRTRTAENQSDGDHLVLGVETVDGVSLRGSAACSAAAARSRKVNGRRRATNAFADEENRRCQTAARQTIISPPKGYVRPGEFPATLGVSQNARSRLEYIHVVEEAVDV</sequence>
<reference evidence="1" key="1">
    <citation type="submission" date="2021-05" db="EMBL/GenBank/DDBJ databases">
        <authorList>
            <person name="Pan Q."/>
            <person name="Jouanno E."/>
            <person name="Zahm M."/>
            <person name="Klopp C."/>
            <person name="Cabau C."/>
            <person name="Louis A."/>
            <person name="Berthelot C."/>
            <person name="Parey E."/>
            <person name="Roest Crollius H."/>
            <person name="Montfort J."/>
            <person name="Robinson-Rechavi M."/>
            <person name="Bouchez O."/>
            <person name="Lampietro C."/>
            <person name="Lopez Roques C."/>
            <person name="Donnadieu C."/>
            <person name="Postlethwait J."/>
            <person name="Bobe J."/>
            <person name="Dillon D."/>
            <person name="Chandos A."/>
            <person name="von Hippel F."/>
            <person name="Guiguen Y."/>
        </authorList>
    </citation>
    <scope>NUCLEOTIDE SEQUENCE</scope>
    <source>
        <strain evidence="1">YG-Jan2019</strain>
    </source>
</reference>